<dbReference type="Gene3D" id="2.60.40.10">
    <property type="entry name" value="Immunoglobulins"/>
    <property type="match status" value="1"/>
</dbReference>
<evidence type="ECO:0000256" key="1">
    <source>
        <dbReference type="ARBA" id="ARBA00022859"/>
    </source>
</evidence>
<dbReference type="SUPFAM" id="SSF48726">
    <property type="entry name" value="Immunoglobulin"/>
    <property type="match status" value="1"/>
</dbReference>
<gene>
    <name evidence="5" type="primary">Hvm55</name>
    <name evidence="5" type="ORF">INDMAC_R01802</name>
</gene>
<accession>A0A7L1GAC8</accession>
<proteinExistence type="predicted"/>
<dbReference type="Pfam" id="PF07686">
    <property type="entry name" value="V-set"/>
    <property type="match status" value="1"/>
</dbReference>
<dbReference type="GO" id="GO:0005576">
    <property type="term" value="C:extracellular region"/>
    <property type="evidence" value="ECO:0007669"/>
    <property type="project" value="UniProtKB-ARBA"/>
</dbReference>
<dbReference type="Proteomes" id="UP000557230">
    <property type="component" value="Unassembled WGS sequence"/>
</dbReference>
<feature type="non-terminal residue" evidence="5">
    <location>
        <position position="1"/>
    </location>
</feature>
<feature type="non-terminal residue" evidence="5">
    <location>
        <position position="105"/>
    </location>
</feature>
<dbReference type="InterPro" id="IPR013106">
    <property type="entry name" value="Ig_V-set"/>
</dbReference>
<comment type="caution">
    <text evidence="5">The sequence shown here is derived from an EMBL/GenBank/DDBJ whole genome shotgun (WGS) entry which is preliminary data.</text>
</comment>
<reference evidence="5 6" key="1">
    <citation type="submission" date="2019-09" db="EMBL/GenBank/DDBJ databases">
        <title>Bird 10,000 Genomes (B10K) Project - Family phase.</title>
        <authorList>
            <person name="Zhang G."/>
        </authorList>
    </citation>
    <scope>NUCLEOTIDE SEQUENCE [LARGE SCALE GENOMIC DNA]</scope>
    <source>
        <strain evidence="5">B10K-DU-001-78</strain>
        <tissue evidence="5">Muscle</tissue>
    </source>
</reference>
<protein>
    <submittedName>
        <fullName evidence="5">HVM55 protein</fullName>
    </submittedName>
</protein>
<sequence length="105" mass="11564">AVRAQLRLVETGGGLRASGDSVTLHCRGHSFAFGSYGVWWYRQTAGGRLQWLSYIDLTGTTKKYAATVEGRATVSRDNSQPESSVSLWALHHWDSAHYFCTVSLG</sequence>
<evidence type="ECO:0000313" key="6">
    <source>
        <dbReference type="Proteomes" id="UP000557230"/>
    </source>
</evidence>
<dbReference type="SMART" id="SM00406">
    <property type="entry name" value="IGv"/>
    <property type="match status" value="1"/>
</dbReference>
<dbReference type="InterPro" id="IPR007110">
    <property type="entry name" value="Ig-like_dom"/>
</dbReference>
<keyword evidence="3" id="KW-1280">Immunoglobulin</keyword>
<dbReference type="GO" id="GO:0002250">
    <property type="term" value="P:adaptive immune response"/>
    <property type="evidence" value="ECO:0007669"/>
    <property type="project" value="UniProtKB-KW"/>
</dbReference>
<name>A0A7L1GAC8_9PICI</name>
<evidence type="ECO:0000259" key="4">
    <source>
        <dbReference type="PROSITE" id="PS50835"/>
    </source>
</evidence>
<organism evidence="5 6">
    <name type="scientific">Indicator maculatus</name>
    <name type="common">spotted honeyguide</name>
    <dbReference type="NCBI Taxonomy" id="545262"/>
    <lineage>
        <taxon>Eukaryota</taxon>
        <taxon>Metazoa</taxon>
        <taxon>Chordata</taxon>
        <taxon>Craniata</taxon>
        <taxon>Vertebrata</taxon>
        <taxon>Euteleostomi</taxon>
        <taxon>Archelosauria</taxon>
        <taxon>Archosauria</taxon>
        <taxon>Dinosauria</taxon>
        <taxon>Saurischia</taxon>
        <taxon>Theropoda</taxon>
        <taxon>Coelurosauria</taxon>
        <taxon>Aves</taxon>
        <taxon>Neognathae</taxon>
        <taxon>Neoaves</taxon>
        <taxon>Telluraves</taxon>
        <taxon>Coraciimorphae</taxon>
        <taxon>Piciformes</taxon>
        <taxon>Indicatoridae</taxon>
        <taxon>Indicator</taxon>
    </lineage>
</organism>
<dbReference type="AlphaFoldDB" id="A0A7L1GAC8"/>
<dbReference type="InterPro" id="IPR013783">
    <property type="entry name" value="Ig-like_fold"/>
</dbReference>
<keyword evidence="2" id="KW-1064">Adaptive immunity</keyword>
<dbReference type="InterPro" id="IPR050199">
    <property type="entry name" value="IgHV"/>
</dbReference>
<evidence type="ECO:0000313" key="5">
    <source>
        <dbReference type="EMBL" id="NXN10206.1"/>
    </source>
</evidence>
<dbReference type="InterPro" id="IPR036179">
    <property type="entry name" value="Ig-like_dom_sf"/>
</dbReference>
<keyword evidence="6" id="KW-1185">Reference proteome</keyword>
<dbReference type="PROSITE" id="PS50835">
    <property type="entry name" value="IG_LIKE"/>
    <property type="match status" value="1"/>
</dbReference>
<evidence type="ECO:0000256" key="3">
    <source>
        <dbReference type="ARBA" id="ARBA00043265"/>
    </source>
</evidence>
<dbReference type="PANTHER" id="PTHR23266">
    <property type="entry name" value="IMMUNOGLOBULIN HEAVY CHAIN"/>
    <property type="match status" value="1"/>
</dbReference>
<dbReference type="OrthoDB" id="9426090at2759"/>
<keyword evidence="1" id="KW-0391">Immunity</keyword>
<feature type="domain" description="Ig-like" evidence="4">
    <location>
        <begin position="19"/>
        <end position="105"/>
    </location>
</feature>
<dbReference type="GO" id="GO:0019814">
    <property type="term" value="C:immunoglobulin complex"/>
    <property type="evidence" value="ECO:0007669"/>
    <property type="project" value="UniProtKB-KW"/>
</dbReference>
<evidence type="ECO:0000256" key="2">
    <source>
        <dbReference type="ARBA" id="ARBA00023130"/>
    </source>
</evidence>
<dbReference type="EMBL" id="VXBD01004591">
    <property type="protein sequence ID" value="NXN10206.1"/>
    <property type="molecule type" value="Genomic_DNA"/>
</dbReference>